<keyword evidence="7" id="KW-0067">ATP-binding</keyword>
<reference evidence="9" key="1">
    <citation type="submission" date="2019-08" db="EMBL/GenBank/DDBJ databases">
        <authorList>
            <person name="Kucharzyk K."/>
            <person name="Murdoch R.W."/>
            <person name="Higgins S."/>
            <person name="Loffler F."/>
        </authorList>
    </citation>
    <scope>NUCLEOTIDE SEQUENCE</scope>
</reference>
<name>A0A645AG59_9ZZZZ</name>
<evidence type="ECO:0000256" key="2">
    <source>
        <dbReference type="ARBA" id="ARBA00022605"/>
    </source>
</evidence>
<dbReference type="InterPro" id="IPR036393">
    <property type="entry name" value="AceGlu_kinase-like_sf"/>
</dbReference>
<keyword evidence="2" id="KW-0028">Amino-acid biosynthesis</keyword>
<dbReference type="InterPro" id="IPR019797">
    <property type="entry name" value="Glutamate_5-kinase_CS"/>
</dbReference>
<dbReference type="HAMAP" id="MF_00456">
    <property type="entry name" value="ProB"/>
    <property type="match status" value="1"/>
</dbReference>
<keyword evidence="5" id="KW-0547">Nucleotide-binding</keyword>
<comment type="caution">
    <text evidence="9">The sequence shown here is derived from an EMBL/GenBank/DDBJ whole genome shotgun (WGS) entry which is preliminary data.</text>
</comment>
<dbReference type="GO" id="GO:0008652">
    <property type="term" value="P:amino acid biosynthetic process"/>
    <property type="evidence" value="ECO:0007669"/>
    <property type="project" value="UniProtKB-KW"/>
</dbReference>
<dbReference type="NCBIfam" id="TIGR01027">
    <property type="entry name" value="proB"/>
    <property type="match status" value="1"/>
</dbReference>
<evidence type="ECO:0000313" key="9">
    <source>
        <dbReference type="EMBL" id="MPM51271.1"/>
    </source>
</evidence>
<keyword evidence="4 9" id="KW-0808">Transferase</keyword>
<dbReference type="FunFam" id="3.40.1160.10:FF:000018">
    <property type="entry name" value="Glutamate 5-kinase"/>
    <property type="match status" value="1"/>
</dbReference>
<organism evidence="9">
    <name type="scientific">bioreactor metagenome</name>
    <dbReference type="NCBI Taxonomy" id="1076179"/>
    <lineage>
        <taxon>unclassified sequences</taxon>
        <taxon>metagenomes</taxon>
        <taxon>ecological metagenomes</taxon>
    </lineage>
</organism>
<keyword evidence="1" id="KW-0963">Cytoplasm</keyword>
<protein>
    <submittedName>
        <fullName evidence="9">Glutamate 5-kinase 1</fullName>
        <ecNumber evidence="9">2.7.2.11</ecNumber>
    </submittedName>
</protein>
<dbReference type="EMBL" id="VSSQ01013338">
    <property type="protein sequence ID" value="MPM51271.1"/>
    <property type="molecule type" value="Genomic_DNA"/>
</dbReference>
<dbReference type="GO" id="GO:0005524">
    <property type="term" value="F:ATP binding"/>
    <property type="evidence" value="ECO:0007669"/>
    <property type="project" value="UniProtKB-KW"/>
</dbReference>
<dbReference type="Gene3D" id="3.40.1160.10">
    <property type="entry name" value="Acetylglutamate kinase-like"/>
    <property type="match status" value="1"/>
</dbReference>
<dbReference type="PRINTS" id="PR00474">
    <property type="entry name" value="GLU5KINASE"/>
</dbReference>
<sequence>MKQQRIVVKVGTSTITHDSGALNLHRIEQLVRVLADLSGMGHQVILVSSGAIAVGAARLNMPERPRELRLKQAAAAVGQCRIMHIYDKFFSEYNRTVSQILLTGDDVDDPIRAEHLTSTFGALLEMRVIPVVNENDSVSSAEIETGRHKVLGDNDTLSAIVAKLCRADLLILISDIDGLYDADPHAHPDAKLIRRVETLTPEILEMAGGAGSWRGTGGMATKLSAAKIATEAGCDMVITNGQRTEDLYGIVDGAEIGTRFLALK</sequence>
<dbReference type="AlphaFoldDB" id="A0A645AG59"/>
<evidence type="ECO:0000256" key="1">
    <source>
        <dbReference type="ARBA" id="ARBA00022490"/>
    </source>
</evidence>
<evidence type="ECO:0000256" key="7">
    <source>
        <dbReference type="ARBA" id="ARBA00022840"/>
    </source>
</evidence>
<proteinExistence type="inferred from homology"/>
<dbReference type="PIRSF" id="PIRSF000729">
    <property type="entry name" value="GK"/>
    <property type="match status" value="1"/>
</dbReference>
<keyword evidence="3" id="KW-0641">Proline biosynthesis</keyword>
<dbReference type="InterPro" id="IPR001048">
    <property type="entry name" value="Asp/Glu/Uridylate_kinase"/>
</dbReference>
<evidence type="ECO:0000256" key="4">
    <source>
        <dbReference type="ARBA" id="ARBA00022679"/>
    </source>
</evidence>
<dbReference type="InterPro" id="IPR001057">
    <property type="entry name" value="Glu/AcGlu_kinase"/>
</dbReference>
<evidence type="ECO:0000259" key="8">
    <source>
        <dbReference type="Pfam" id="PF00696"/>
    </source>
</evidence>
<dbReference type="GO" id="GO:0004349">
    <property type="term" value="F:glutamate 5-kinase activity"/>
    <property type="evidence" value="ECO:0007669"/>
    <property type="project" value="UniProtKB-EC"/>
</dbReference>
<feature type="domain" description="Aspartate/glutamate/uridylate kinase" evidence="8">
    <location>
        <begin position="4"/>
        <end position="240"/>
    </location>
</feature>
<dbReference type="GO" id="GO:0005829">
    <property type="term" value="C:cytosol"/>
    <property type="evidence" value="ECO:0007669"/>
    <property type="project" value="TreeGrafter"/>
</dbReference>
<dbReference type="InterPro" id="IPR011529">
    <property type="entry name" value="Glu_5kinase"/>
</dbReference>
<dbReference type="InterPro" id="IPR005715">
    <property type="entry name" value="Glu_5kinase/COase_Synthase"/>
</dbReference>
<dbReference type="InterPro" id="IPR041739">
    <property type="entry name" value="G5K_ProB"/>
</dbReference>
<evidence type="ECO:0000256" key="3">
    <source>
        <dbReference type="ARBA" id="ARBA00022650"/>
    </source>
</evidence>
<dbReference type="EC" id="2.7.2.11" evidence="9"/>
<dbReference type="PANTHER" id="PTHR43654:SF1">
    <property type="entry name" value="ISOPENTENYL PHOSPHATE KINASE"/>
    <property type="match status" value="1"/>
</dbReference>
<dbReference type="Pfam" id="PF00696">
    <property type="entry name" value="AA_kinase"/>
    <property type="match status" value="1"/>
</dbReference>
<keyword evidence="6 9" id="KW-0418">Kinase</keyword>
<dbReference type="SUPFAM" id="SSF53633">
    <property type="entry name" value="Carbamate kinase-like"/>
    <property type="match status" value="1"/>
</dbReference>
<dbReference type="CDD" id="cd04242">
    <property type="entry name" value="AAK_G5K_ProB"/>
    <property type="match status" value="1"/>
</dbReference>
<evidence type="ECO:0000256" key="5">
    <source>
        <dbReference type="ARBA" id="ARBA00022741"/>
    </source>
</evidence>
<dbReference type="PANTHER" id="PTHR43654">
    <property type="entry name" value="GLUTAMATE 5-KINASE"/>
    <property type="match status" value="1"/>
</dbReference>
<accession>A0A645AG59</accession>
<dbReference type="PROSITE" id="PS00902">
    <property type="entry name" value="GLUTAMATE_5_KINASE"/>
    <property type="match status" value="1"/>
</dbReference>
<evidence type="ECO:0000256" key="6">
    <source>
        <dbReference type="ARBA" id="ARBA00022777"/>
    </source>
</evidence>
<gene>
    <name evidence="9" type="primary">proB_22</name>
    <name evidence="9" type="ORF">SDC9_98019</name>
</gene>